<accession>A0A5B7SYR0</accession>
<proteinExistence type="predicted"/>
<dbReference type="Proteomes" id="UP000310017">
    <property type="component" value="Chromosome"/>
</dbReference>
<reference evidence="1 2" key="1">
    <citation type="submission" date="2019-05" db="EMBL/GenBank/DDBJ databases">
        <title>Genome sequencing of F202Z8.</title>
        <authorList>
            <person name="Kwon Y.M."/>
        </authorList>
    </citation>
    <scope>NUCLEOTIDE SEQUENCE [LARGE SCALE GENOMIC DNA]</scope>
    <source>
        <strain evidence="1 2">F202Z8</strain>
    </source>
</reference>
<dbReference type="RefSeq" id="WP_138854237.1">
    <property type="nucleotide sequence ID" value="NZ_CP040710.1"/>
</dbReference>
<evidence type="ECO:0000313" key="1">
    <source>
        <dbReference type="EMBL" id="QCX01900.1"/>
    </source>
</evidence>
<dbReference type="AlphaFoldDB" id="A0A5B7SYR0"/>
<evidence type="ECO:0000313" key="2">
    <source>
        <dbReference type="Proteomes" id="UP000310017"/>
    </source>
</evidence>
<sequence length="202" mass="23844">MKSTFASDLEKEQKLHKLLDSCYRKGLKNYSFKRIKGHRQQMIGIDLHFTSNRSGQVFSIDEKAQLDYLNENLPTFAFELQYEKTGILKQGWLFNPHKKTDFYSLITSIYCDEPDIFTSCKITFVNRRKLIRFLSEKRLSEESLKKYLNASPNHRGKLEIDQLNARNQGYLYFSRQNKAEKPVNLILRLDFLIANGVARRFM</sequence>
<dbReference type="EMBL" id="CP040710">
    <property type="protein sequence ID" value="QCX01900.1"/>
    <property type="molecule type" value="Genomic_DNA"/>
</dbReference>
<organism evidence="1 2">
    <name type="scientific">Aggregatimonas sangjinii</name>
    <dbReference type="NCBI Taxonomy" id="2583587"/>
    <lineage>
        <taxon>Bacteria</taxon>
        <taxon>Pseudomonadati</taxon>
        <taxon>Bacteroidota</taxon>
        <taxon>Flavobacteriia</taxon>
        <taxon>Flavobacteriales</taxon>
        <taxon>Flavobacteriaceae</taxon>
        <taxon>Aggregatimonas</taxon>
    </lineage>
</organism>
<gene>
    <name evidence="1" type="ORF">FGM00_17930</name>
</gene>
<keyword evidence="2" id="KW-1185">Reference proteome</keyword>
<name>A0A5B7SYR0_9FLAO</name>
<protein>
    <submittedName>
        <fullName evidence="1">Uncharacterized protein</fullName>
    </submittedName>
</protein>
<dbReference type="OrthoDB" id="1245542at2"/>
<dbReference type="KEGG" id="asag:FGM00_17930"/>